<dbReference type="AlphaFoldDB" id="A0A2N5N0W9"/>
<protein>
    <recommendedName>
        <fullName evidence="4">DUF1700 domain-containing protein</fullName>
    </recommendedName>
</protein>
<dbReference type="Proteomes" id="UP000234789">
    <property type="component" value="Unassembled WGS sequence"/>
</dbReference>
<name>A0A2N5N0W9_9BACL</name>
<evidence type="ECO:0000313" key="3">
    <source>
        <dbReference type="Proteomes" id="UP000234789"/>
    </source>
</evidence>
<keyword evidence="1" id="KW-1133">Transmembrane helix</keyword>
<feature type="transmembrane region" description="Helical" evidence="1">
    <location>
        <begin position="139"/>
        <end position="159"/>
    </location>
</feature>
<gene>
    <name evidence="2" type="ORF">B8V81_2419</name>
</gene>
<reference evidence="2 3" key="1">
    <citation type="submission" date="2017-05" db="EMBL/GenBank/DDBJ databases">
        <title>Functional genome analysis of Paenibacillus pasadenensis strain R16: insights on endophytic life style and antifungal activity.</title>
        <authorList>
            <person name="Passera A."/>
            <person name="Marcolungo L."/>
            <person name="Casati P."/>
            <person name="Brasca M."/>
            <person name="Quaglino F."/>
            <person name="Delledonne M."/>
        </authorList>
    </citation>
    <scope>NUCLEOTIDE SEQUENCE [LARGE SCALE GENOMIC DNA]</scope>
    <source>
        <strain evidence="2 3">R16</strain>
    </source>
</reference>
<feature type="transmembrane region" description="Helical" evidence="1">
    <location>
        <begin position="109"/>
        <end position="127"/>
    </location>
</feature>
<proteinExistence type="predicted"/>
<organism evidence="2 3">
    <name type="scientific">Paenibacillus pasadenensis</name>
    <dbReference type="NCBI Taxonomy" id="217090"/>
    <lineage>
        <taxon>Bacteria</taxon>
        <taxon>Bacillati</taxon>
        <taxon>Bacillota</taxon>
        <taxon>Bacilli</taxon>
        <taxon>Bacillales</taxon>
        <taxon>Paenibacillaceae</taxon>
        <taxon>Paenibacillus</taxon>
    </lineage>
</organism>
<keyword evidence="1" id="KW-0812">Transmembrane</keyword>
<evidence type="ECO:0008006" key="4">
    <source>
        <dbReference type="Google" id="ProtNLM"/>
    </source>
</evidence>
<evidence type="ECO:0000256" key="1">
    <source>
        <dbReference type="SAM" id="Phobius"/>
    </source>
</evidence>
<dbReference type="Pfam" id="PF22564">
    <property type="entry name" value="HAAS"/>
    <property type="match status" value="1"/>
</dbReference>
<keyword evidence="3" id="KW-1185">Reference proteome</keyword>
<evidence type="ECO:0000313" key="2">
    <source>
        <dbReference type="EMBL" id="PLT43988.1"/>
    </source>
</evidence>
<dbReference type="EMBL" id="NFEZ01000004">
    <property type="protein sequence ID" value="PLT43988.1"/>
    <property type="molecule type" value="Genomic_DNA"/>
</dbReference>
<dbReference type="OrthoDB" id="9804829at2"/>
<feature type="transmembrane region" description="Helical" evidence="1">
    <location>
        <begin position="82"/>
        <end position="103"/>
    </location>
</feature>
<keyword evidence="1" id="KW-0472">Membrane</keyword>
<accession>A0A2N5N0W9</accession>
<dbReference type="RefSeq" id="WP_028599436.1">
    <property type="nucleotide sequence ID" value="NZ_BIMM01000034.1"/>
</dbReference>
<sequence>MTREHYLNELWQQLAPVPEAKRREWMYDYEEHFRIAAEQGQPEEQTAAELGDPRAVARELLLGYRVEAASQGGGGVRLVSRAVFAAVGLGFFNLVFVLGPYLALLGLLLALWAVAGSFVIAAFAVLLEGWTGDAIAMPLAVFGAMIAGGLGLLLGAAAYKLTGGIMRLTLKYLLANTKMMKRSVAR</sequence>
<comment type="caution">
    <text evidence="2">The sequence shown here is derived from an EMBL/GenBank/DDBJ whole genome shotgun (WGS) entry which is preliminary data.</text>
</comment>